<dbReference type="PANTHER" id="PTHR15680">
    <property type="entry name" value="RIBOSOMAL PROTEIN L19"/>
    <property type="match status" value="1"/>
</dbReference>
<dbReference type="Gene3D" id="2.30.30.790">
    <property type="match status" value="1"/>
</dbReference>
<comment type="function">
    <text evidence="5 6">This protein is located at the 30S-50S ribosomal subunit interface and may play a role in the structure and function of the aminoacyl-tRNA binding site.</text>
</comment>
<dbReference type="GO" id="GO:0003735">
    <property type="term" value="F:structural constituent of ribosome"/>
    <property type="evidence" value="ECO:0007669"/>
    <property type="project" value="InterPro"/>
</dbReference>
<dbReference type="PIRSF" id="PIRSF002191">
    <property type="entry name" value="Ribosomal_L19"/>
    <property type="match status" value="1"/>
</dbReference>
<gene>
    <name evidence="5 7" type="primary">rplS</name>
    <name evidence="7" type="ORF">OCHUTO_0100</name>
</gene>
<dbReference type="InterPro" id="IPR008991">
    <property type="entry name" value="Translation_prot_SH3-like_sf"/>
</dbReference>
<dbReference type="PROSITE" id="PS01015">
    <property type="entry name" value="RIBOSOMAL_L19"/>
    <property type="match status" value="1"/>
</dbReference>
<evidence type="ECO:0000313" key="8">
    <source>
        <dbReference type="Proteomes" id="UP000033616"/>
    </source>
</evidence>
<evidence type="ECO:0000256" key="4">
    <source>
        <dbReference type="ARBA" id="ARBA00035171"/>
    </source>
</evidence>
<dbReference type="AlphaFoldDB" id="A0A0F3MRL8"/>
<sequence length="126" mass="14640">MNLIKQFEQEQIEKLTQGKKIPNFRSGDTVKVNLRIIEGDNERIQVYQGVVIARTNRSISSSFTVRKISHGQGVERKFMLYSPLISSIELVKQGVVRRAKLYYLRNLQGRKAKIREKIFSKSKDNK</sequence>
<dbReference type="GO" id="GO:0006412">
    <property type="term" value="P:translation"/>
    <property type="evidence" value="ECO:0007669"/>
    <property type="project" value="UniProtKB-UniRule"/>
</dbReference>
<dbReference type="EMBL" id="LANP01000002">
    <property type="protein sequence ID" value="KJV57244.1"/>
    <property type="molecule type" value="Genomic_DNA"/>
</dbReference>
<reference evidence="7 8" key="1">
    <citation type="submission" date="2015-02" db="EMBL/GenBank/DDBJ databases">
        <title>Genome Sequencing of Rickettsiales.</title>
        <authorList>
            <person name="Daugherty S.C."/>
            <person name="Su Q."/>
            <person name="Abolude K."/>
            <person name="Beier-Sexton M."/>
            <person name="Carlyon J.A."/>
            <person name="Carter R."/>
            <person name="Day N.P."/>
            <person name="Dumler S.J."/>
            <person name="Dyachenko V."/>
            <person name="Godinez A."/>
            <person name="Kurtti T.J."/>
            <person name="Lichay M."/>
            <person name="Mullins K.E."/>
            <person name="Ott S."/>
            <person name="Pappas-Brown V."/>
            <person name="Paris D.H."/>
            <person name="Patel P."/>
            <person name="Richards A.L."/>
            <person name="Sadzewicz L."/>
            <person name="Sears K."/>
            <person name="Seidman D."/>
            <person name="Sengamalay N."/>
            <person name="Stenos J."/>
            <person name="Tallon L.J."/>
            <person name="Vincent G."/>
            <person name="Fraser C.M."/>
            <person name="Munderloh U."/>
            <person name="Dunning-Hotopp J.C."/>
        </authorList>
    </citation>
    <scope>NUCLEOTIDE SEQUENCE [LARGE SCALE GENOMIC DNA]</scope>
    <source>
        <strain evidence="7 8">Fuller</strain>
    </source>
</reference>
<evidence type="ECO:0000313" key="7">
    <source>
        <dbReference type="EMBL" id="KJV57244.1"/>
    </source>
</evidence>
<evidence type="ECO:0000256" key="2">
    <source>
        <dbReference type="ARBA" id="ARBA00022980"/>
    </source>
</evidence>
<evidence type="ECO:0000256" key="1">
    <source>
        <dbReference type="ARBA" id="ARBA00005781"/>
    </source>
</evidence>
<dbReference type="STRING" id="1359168.OCHUTO_0100"/>
<keyword evidence="8" id="KW-1185">Reference proteome</keyword>
<dbReference type="HAMAP" id="MF_00402">
    <property type="entry name" value="Ribosomal_bL19"/>
    <property type="match status" value="1"/>
</dbReference>
<dbReference type="GO" id="GO:0022625">
    <property type="term" value="C:cytosolic large ribosomal subunit"/>
    <property type="evidence" value="ECO:0007669"/>
    <property type="project" value="TreeGrafter"/>
</dbReference>
<keyword evidence="3 5" id="KW-0687">Ribonucleoprotein</keyword>
<dbReference type="NCBIfam" id="TIGR01024">
    <property type="entry name" value="rplS_bact"/>
    <property type="match status" value="1"/>
</dbReference>
<organism evidence="7 8">
    <name type="scientific">Orientia chuto str. Dubai</name>
    <dbReference type="NCBI Taxonomy" id="1359168"/>
    <lineage>
        <taxon>Bacteria</taxon>
        <taxon>Pseudomonadati</taxon>
        <taxon>Pseudomonadota</taxon>
        <taxon>Alphaproteobacteria</taxon>
        <taxon>Rickettsiales</taxon>
        <taxon>Rickettsiaceae</taxon>
        <taxon>Rickettsieae</taxon>
        <taxon>Orientia</taxon>
    </lineage>
</organism>
<accession>A0A0F3MRL8</accession>
<dbReference type="PATRIC" id="fig|1359168.3.peg.475"/>
<dbReference type="InterPro" id="IPR018257">
    <property type="entry name" value="Ribosomal_bL19_CS"/>
</dbReference>
<dbReference type="InterPro" id="IPR038657">
    <property type="entry name" value="Ribosomal_bL19_sf"/>
</dbReference>
<protein>
    <recommendedName>
        <fullName evidence="4 5">Large ribosomal subunit protein bL19</fullName>
    </recommendedName>
</protein>
<dbReference type="Proteomes" id="UP000033616">
    <property type="component" value="Unassembled WGS sequence"/>
</dbReference>
<dbReference type="Pfam" id="PF01245">
    <property type="entry name" value="Ribosomal_L19"/>
    <property type="match status" value="1"/>
</dbReference>
<dbReference type="SUPFAM" id="SSF50104">
    <property type="entry name" value="Translation proteins SH3-like domain"/>
    <property type="match status" value="1"/>
</dbReference>
<dbReference type="FunFam" id="2.30.30.790:FF:000001">
    <property type="entry name" value="50S ribosomal protein L19"/>
    <property type="match status" value="1"/>
</dbReference>
<evidence type="ECO:0000256" key="6">
    <source>
        <dbReference type="RuleBase" id="RU000559"/>
    </source>
</evidence>
<dbReference type="PANTHER" id="PTHR15680:SF9">
    <property type="entry name" value="LARGE RIBOSOMAL SUBUNIT PROTEIN BL19M"/>
    <property type="match status" value="1"/>
</dbReference>
<dbReference type="InterPro" id="IPR001857">
    <property type="entry name" value="Ribosomal_bL19"/>
</dbReference>
<comment type="similarity">
    <text evidence="1 5 6">Belongs to the bacterial ribosomal protein bL19 family.</text>
</comment>
<evidence type="ECO:0000256" key="3">
    <source>
        <dbReference type="ARBA" id="ARBA00023274"/>
    </source>
</evidence>
<keyword evidence="2 5" id="KW-0689">Ribosomal protein</keyword>
<name>A0A0F3MRL8_9RICK</name>
<comment type="caution">
    <text evidence="7">The sequence shown here is derived from an EMBL/GenBank/DDBJ whole genome shotgun (WGS) entry which is preliminary data.</text>
</comment>
<evidence type="ECO:0000256" key="5">
    <source>
        <dbReference type="HAMAP-Rule" id="MF_00402"/>
    </source>
</evidence>
<dbReference type="RefSeq" id="WP_045796917.1">
    <property type="nucleotide sequence ID" value="NZ_LANP01000002.1"/>
</dbReference>
<dbReference type="OrthoDB" id="9803541at2"/>
<proteinExistence type="inferred from homology"/>
<dbReference type="PRINTS" id="PR00061">
    <property type="entry name" value="RIBOSOMALL19"/>
</dbReference>